<reference evidence="3" key="1">
    <citation type="submission" date="2019-09" db="EMBL/GenBank/DDBJ databases">
        <title>The Mitochondrial Proteome of the Jakobid, Andalucia godoyi, a Protist With the Most Gene-Rich and Bacteria-Like Mitochondrial Genome.</title>
        <authorList>
            <person name="Gray M.W."/>
            <person name="Burger G."/>
            <person name="Derelle R."/>
            <person name="Klimes V."/>
            <person name="Leger M."/>
            <person name="Sarrasin M."/>
            <person name="Vlcek C."/>
            <person name="Roger A.J."/>
            <person name="Elias M."/>
            <person name="Lang B.F."/>
        </authorList>
    </citation>
    <scope>NUCLEOTIDE SEQUENCE</scope>
    <source>
        <strain evidence="3">And28</strain>
    </source>
</reference>
<comment type="caution">
    <text evidence="3">The sequence shown here is derived from an EMBL/GenBank/DDBJ whole genome shotgun (WGS) entry which is preliminary data.</text>
</comment>
<dbReference type="PANTHER" id="PTHR22896">
    <property type="entry name" value="CDK5 AND ABL1 ENZYME SUBSTRATE 1"/>
    <property type="match status" value="1"/>
</dbReference>
<feature type="domain" description="Cyclin N-terminal" evidence="2">
    <location>
        <begin position="355"/>
        <end position="449"/>
    </location>
</feature>
<evidence type="ECO:0000313" key="4">
    <source>
        <dbReference type="Proteomes" id="UP000799049"/>
    </source>
</evidence>
<dbReference type="GO" id="GO:0051726">
    <property type="term" value="P:regulation of cell cycle"/>
    <property type="evidence" value="ECO:0007669"/>
    <property type="project" value="InterPro"/>
</dbReference>
<dbReference type="Proteomes" id="UP000799049">
    <property type="component" value="Unassembled WGS sequence"/>
</dbReference>
<name>A0A8K0AGH4_ANDGO</name>
<dbReference type="SUPFAM" id="SSF47954">
    <property type="entry name" value="Cyclin-like"/>
    <property type="match status" value="1"/>
</dbReference>
<dbReference type="InterPro" id="IPR036915">
    <property type="entry name" value="Cyclin-like_sf"/>
</dbReference>
<accession>A0A8K0AGH4</accession>
<keyword evidence="4" id="KW-1185">Reference proteome</keyword>
<organism evidence="3 4">
    <name type="scientific">Andalucia godoyi</name>
    <name type="common">Flagellate</name>
    <dbReference type="NCBI Taxonomy" id="505711"/>
    <lineage>
        <taxon>Eukaryota</taxon>
        <taxon>Discoba</taxon>
        <taxon>Jakobida</taxon>
        <taxon>Andalucina</taxon>
        <taxon>Andaluciidae</taxon>
        <taxon>Andalucia</taxon>
    </lineage>
</organism>
<dbReference type="OrthoDB" id="5353095at2759"/>
<gene>
    <name evidence="3" type="ORF">ANDGO_00093</name>
</gene>
<protein>
    <submittedName>
        <fullName evidence="3">Mitochondrial cyclin box fold domain-containing protein</fullName>
    </submittedName>
</protein>
<evidence type="ECO:0000313" key="3">
    <source>
        <dbReference type="EMBL" id="KAF0852470.1"/>
    </source>
</evidence>
<dbReference type="InterPro" id="IPR012388">
    <property type="entry name" value="CABLES1/2"/>
</dbReference>
<evidence type="ECO:0000256" key="1">
    <source>
        <dbReference type="SAM" id="MobiDB-lite"/>
    </source>
</evidence>
<sequence>MTRKALAFLTGISLSSRRTVAPRSDAAFASASGSRADSALSSIGSTANNSMSNVFANPSTVLVVAGATLEGQGAATNSGSTQPPQSSNGLRPHGYYNSSGLSNITVPYHATDVMDTNDAYQVSEVSDSVDAARSLSFAVQPYRVALPGFLSTTIPYATARESFHDVHRRGSRHGDPPSLVALGANRSQFFRHANTMPNLLSSQTGDESAVSHSNAGAFSQFGKMLLLPVHSSAYPAQFMAEGTPLTSTVANVGRRSRTRGHSYADTLSSALKDFIPVPYTSDVFDSPESIRSTSFVAPPHRIALPGFLSTIVPYVSPRDAKDTMNELFRRRCSELGITMNPAMTYSKIRKLRLELFTLCKHLDIEIATLATAFIYLDLCLIRAAITKSNRKVMALACLAIAIKFADPRFRDRTLYKTLLDEADERMGVKRKTVLDAEWVVFADVLKFELSIATIHAESMFRKIFADGYWGLQIGEYFAQRPGYRPATQKKVSLDIQIS</sequence>
<feature type="compositionally biased region" description="Polar residues" evidence="1">
    <location>
        <begin position="74"/>
        <end position="89"/>
    </location>
</feature>
<dbReference type="InterPro" id="IPR006671">
    <property type="entry name" value="Cyclin_N"/>
</dbReference>
<feature type="region of interest" description="Disordered" evidence="1">
    <location>
        <begin position="73"/>
        <end position="94"/>
    </location>
</feature>
<dbReference type="EMBL" id="VRVR01000035">
    <property type="protein sequence ID" value="KAF0852470.1"/>
    <property type="molecule type" value="Genomic_DNA"/>
</dbReference>
<dbReference type="Gene3D" id="1.10.472.10">
    <property type="entry name" value="Cyclin-like"/>
    <property type="match status" value="1"/>
</dbReference>
<dbReference type="PANTHER" id="PTHR22896:SF0">
    <property type="entry name" value="CYCLIN N-TERMINAL DOMAIN-CONTAINING PROTEIN"/>
    <property type="match status" value="1"/>
</dbReference>
<proteinExistence type="predicted"/>
<dbReference type="Pfam" id="PF00134">
    <property type="entry name" value="Cyclin_N"/>
    <property type="match status" value="1"/>
</dbReference>
<evidence type="ECO:0000259" key="2">
    <source>
        <dbReference type="Pfam" id="PF00134"/>
    </source>
</evidence>
<dbReference type="AlphaFoldDB" id="A0A8K0AGH4"/>